<evidence type="ECO:0000313" key="1">
    <source>
        <dbReference type="EMBL" id="DAG02451.1"/>
    </source>
</evidence>
<organism evidence="1">
    <name type="scientific">CrAss-like virus sp. ctXt06</name>
    <dbReference type="NCBI Taxonomy" id="2825837"/>
    <lineage>
        <taxon>Viruses</taxon>
        <taxon>Duplodnaviria</taxon>
        <taxon>Heunggongvirae</taxon>
        <taxon>Uroviricota</taxon>
        <taxon>Caudoviricetes</taxon>
        <taxon>Crassvirales</taxon>
    </lineage>
</organism>
<protein>
    <submittedName>
        <fullName evidence="1">Uncharacterized protein</fullName>
    </submittedName>
</protein>
<dbReference type="EMBL" id="BK016209">
    <property type="protein sequence ID" value="DAG02451.1"/>
    <property type="molecule type" value="Genomic_DNA"/>
</dbReference>
<proteinExistence type="predicted"/>
<sequence length="42" mass="4679">MLLYLITATKISIIICISKSFTSFNTSLRIHTFYGAARVVLA</sequence>
<reference evidence="1" key="1">
    <citation type="journal article" date="2021" name="Proc. Natl. Acad. Sci. U.S.A.">
        <title>A Catalog of Tens of Thousands of Viruses from Human Metagenomes Reveals Hidden Associations with Chronic Diseases.</title>
        <authorList>
            <person name="Tisza M.J."/>
            <person name="Buck C.B."/>
        </authorList>
    </citation>
    <scope>NUCLEOTIDE SEQUENCE</scope>
    <source>
        <strain evidence="1">CtXt06</strain>
    </source>
</reference>
<accession>A0A8S5V732</accession>
<name>A0A8S5V732_9CAUD</name>